<feature type="compositionally biased region" description="Low complexity" evidence="1">
    <location>
        <begin position="18"/>
        <end position="35"/>
    </location>
</feature>
<evidence type="ECO:0000256" key="2">
    <source>
        <dbReference type="SAM" id="SignalP"/>
    </source>
</evidence>
<dbReference type="EMBL" id="LRGB01010952">
    <property type="protein sequence ID" value="KZS00275.1"/>
    <property type="molecule type" value="Genomic_DNA"/>
</dbReference>
<evidence type="ECO:0000313" key="3">
    <source>
        <dbReference type="EMBL" id="KZS00275.1"/>
    </source>
</evidence>
<feature type="chain" id="PRO_5007850495" evidence="2">
    <location>
        <begin position="19"/>
        <end position="61"/>
    </location>
</feature>
<accession>A0A164HIA3</accession>
<evidence type="ECO:0000256" key="1">
    <source>
        <dbReference type="SAM" id="MobiDB-lite"/>
    </source>
</evidence>
<sequence>MLGGTLLLRLLSCSTSRAQLPVSSSPMSLDGSPSSGRDENYPYRYTSDATLMAGPPIAFLA</sequence>
<feature type="signal peptide" evidence="2">
    <location>
        <begin position="1"/>
        <end position="18"/>
    </location>
</feature>
<proteinExistence type="predicted"/>
<reference evidence="3 4" key="1">
    <citation type="submission" date="2016-03" db="EMBL/GenBank/DDBJ databases">
        <title>EvidentialGene: Evidence-directed Construction of Genes on Genomes.</title>
        <authorList>
            <person name="Gilbert D.G."/>
            <person name="Choi J.-H."/>
            <person name="Mockaitis K."/>
            <person name="Colbourne J."/>
            <person name="Pfrender M."/>
        </authorList>
    </citation>
    <scope>NUCLEOTIDE SEQUENCE [LARGE SCALE GENOMIC DNA]</scope>
    <source>
        <strain evidence="3 4">Xinb3</strain>
        <tissue evidence="3">Complete organism</tissue>
    </source>
</reference>
<comment type="caution">
    <text evidence="3">The sequence shown here is derived from an EMBL/GenBank/DDBJ whole genome shotgun (WGS) entry which is preliminary data.</text>
</comment>
<keyword evidence="4" id="KW-1185">Reference proteome</keyword>
<keyword evidence="2" id="KW-0732">Signal</keyword>
<dbReference type="Proteomes" id="UP000076858">
    <property type="component" value="Unassembled WGS sequence"/>
</dbReference>
<protein>
    <submittedName>
        <fullName evidence="3">Uncharacterized protein</fullName>
    </submittedName>
</protein>
<evidence type="ECO:0000313" key="4">
    <source>
        <dbReference type="Proteomes" id="UP000076858"/>
    </source>
</evidence>
<organism evidence="3 4">
    <name type="scientific">Daphnia magna</name>
    <dbReference type="NCBI Taxonomy" id="35525"/>
    <lineage>
        <taxon>Eukaryota</taxon>
        <taxon>Metazoa</taxon>
        <taxon>Ecdysozoa</taxon>
        <taxon>Arthropoda</taxon>
        <taxon>Crustacea</taxon>
        <taxon>Branchiopoda</taxon>
        <taxon>Diplostraca</taxon>
        <taxon>Cladocera</taxon>
        <taxon>Anomopoda</taxon>
        <taxon>Daphniidae</taxon>
        <taxon>Daphnia</taxon>
    </lineage>
</organism>
<feature type="region of interest" description="Disordered" evidence="1">
    <location>
        <begin position="18"/>
        <end position="41"/>
    </location>
</feature>
<name>A0A164HIA3_9CRUS</name>
<dbReference type="AlphaFoldDB" id="A0A164HIA3"/>
<gene>
    <name evidence="3" type="ORF">APZ42_003493</name>
</gene>